<organism evidence="1 2">
    <name type="scientific">Clathrospora elynae</name>
    <dbReference type="NCBI Taxonomy" id="706981"/>
    <lineage>
        <taxon>Eukaryota</taxon>
        <taxon>Fungi</taxon>
        <taxon>Dikarya</taxon>
        <taxon>Ascomycota</taxon>
        <taxon>Pezizomycotina</taxon>
        <taxon>Dothideomycetes</taxon>
        <taxon>Pleosporomycetidae</taxon>
        <taxon>Pleosporales</taxon>
        <taxon>Diademaceae</taxon>
        <taxon>Clathrospora</taxon>
    </lineage>
</organism>
<protein>
    <submittedName>
        <fullName evidence="1">Uncharacterized protein</fullName>
    </submittedName>
</protein>
<evidence type="ECO:0000313" key="1">
    <source>
        <dbReference type="EMBL" id="KAF1947105.1"/>
    </source>
</evidence>
<dbReference type="EMBL" id="ML976000">
    <property type="protein sequence ID" value="KAF1947105.1"/>
    <property type="molecule type" value="Genomic_DNA"/>
</dbReference>
<dbReference type="AlphaFoldDB" id="A0A6A5T2B2"/>
<keyword evidence="2" id="KW-1185">Reference proteome</keyword>
<dbReference type="Proteomes" id="UP000800038">
    <property type="component" value="Unassembled WGS sequence"/>
</dbReference>
<sequence>MTRMWGGVKKCGARQDDPVNVFFHDEGHTRASSFDPQHIEGKVKIPFTTVAGTPSLRDDKNGSAKRAAPVPGIPHPLQHPHIPHFIHLPIIDIKVKLEAIRNPPIANLLCHIITLTPISQGQVIANAVVVSRRVCHVAEVLDAKLDLDGRAPLDRVRFGVWQDAAIASIDGDLVTVLCGVPITVTAITNGAAAEIIFVTVDLSVIYTGALAGACVVFLC</sequence>
<reference evidence="1" key="1">
    <citation type="journal article" date="2020" name="Stud. Mycol.">
        <title>101 Dothideomycetes genomes: a test case for predicting lifestyles and emergence of pathogens.</title>
        <authorList>
            <person name="Haridas S."/>
            <person name="Albert R."/>
            <person name="Binder M."/>
            <person name="Bloem J."/>
            <person name="Labutti K."/>
            <person name="Salamov A."/>
            <person name="Andreopoulos B."/>
            <person name="Baker S."/>
            <person name="Barry K."/>
            <person name="Bills G."/>
            <person name="Bluhm B."/>
            <person name="Cannon C."/>
            <person name="Castanera R."/>
            <person name="Culley D."/>
            <person name="Daum C."/>
            <person name="Ezra D."/>
            <person name="Gonzalez J."/>
            <person name="Henrissat B."/>
            <person name="Kuo A."/>
            <person name="Liang C."/>
            <person name="Lipzen A."/>
            <person name="Lutzoni F."/>
            <person name="Magnuson J."/>
            <person name="Mondo S."/>
            <person name="Nolan M."/>
            <person name="Ohm R."/>
            <person name="Pangilinan J."/>
            <person name="Park H.-J."/>
            <person name="Ramirez L."/>
            <person name="Alfaro M."/>
            <person name="Sun H."/>
            <person name="Tritt A."/>
            <person name="Yoshinaga Y."/>
            <person name="Zwiers L.-H."/>
            <person name="Turgeon B."/>
            <person name="Goodwin S."/>
            <person name="Spatafora J."/>
            <person name="Crous P."/>
            <person name="Grigoriev I."/>
        </authorList>
    </citation>
    <scope>NUCLEOTIDE SEQUENCE</scope>
    <source>
        <strain evidence="1">CBS 161.51</strain>
    </source>
</reference>
<evidence type="ECO:0000313" key="2">
    <source>
        <dbReference type="Proteomes" id="UP000800038"/>
    </source>
</evidence>
<name>A0A6A5T2B2_9PLEO</name>
<proteinExistence type="predicted"/>
<accession>A0A6A5T2B2</accession>
<gene>
    <name evidence="1" type="ORF">EJ02DRAFT_508271</name>
</gene>